<dbReference type="Proteomes" id="UP000324907">
    <property type="component" value="Unassembled WGS sequence"/>
</dbReference>
<dbReference type="InterPro" id="IPR019333">
    <property type="entry name" value="INTS3_N"/>
</dbReference>
<dbReference type="GO" id="GO:0005874">
    <property type="term" value="C:microtubule"/>
    <property type="evidence" value="ECO:0007669"/>
    <property type="project" value="TreeGrafter"/>
</dbReference>
<protein>
    <recommendedName>
        <fullName evidence="4">Kinesin motor domain-containing protein</fullName>
    </recommendedName>
</protein>
<dbReference type="SMART" id="SM00129">
    <property type="entry name" value="KISc"/>
    <property type="match status" value="1"/>
</dbReference>
<dbReference type="InterPro" id="IPR027640">
    <property type="entry name" value="Kinesin-like_fam"/>
</dbReference>
<evidence type="ECO:0000259" key="4">
    <source>
        <dbReference type="PROSITE" id="PS50067"/>
    </source>
</evidence>
<dbReference type="SUPFAM" id="SSF52540">
    <property type="entry name" value="P-loop containing nucleoside triphosphate hydrolases"/>
    <property type="match status" value="1"/>
</dbReference>
<dbReference type="PRINTS" id="PR00380">
    <property type="entry name" value="KINESINHEAVY"/>
</dbReference>
<sequence>MAKAAPTVALCTRDVLDPISALEKDLLEHYERLAPLLSAPASVEHSRELVARAGGLRQACAGCLVAVLLTPARARPLFDHVKALGARGLGALSELVKESTMVLFETFADQVRSQMLWVFNELIISGPQQHAAAQSAITGVLRFISTGDTSTRSTNLVARLLGLLSHQRSWVVAQRSLPALLLHRLTVLADDLRTRNPKLSAQAASLAAAVVASAPDSSARAGREAILPLLVAEPGDATVEPIVAALVGAGSTALTASASKAEAESPTAASAGRAAKSGLLALLHGRSQRKCVLACLPPPLESAVVFVLSKVPRAQCSGYAGWIADDLLSGCARPGPVRRVAAVASESPHPQGVGQLHDAADDLREAVKSELRLTMKAFAGGVRALLGSAARAEAEAEGAAEALRRANERADAAERRASQLEAELLSAEARAKEAHVEAARMAAERDEAAAATRKLRHALHEARGTVRVLCRVRPSLPTEGGCSVGGAGAAVRCLGEVDDVDGGEAVMFVAPAGAPRGPLRSYDDVLGGMRCAAASADRGVVETAEGDQGRVVRFDRVLGPASEQQDVFAELAPLVEGVMRGRSACLVAFGPSGSGKTHTLYGPPAPAAGCGRRGGRGDETAAAQAAAGGGVGAAGGLWSAAGVVPRAAAVLAAAAAGTDAGGRSRQRLTVAALSISAVEVYNEEVRDLIHEHDPSSMEPDGPRPIRGGIDGAVWLRVGSAADASAAIETALRRRSSRGTEINETSSRSHMIVRLRASLEAPWRRKAAGAGGQRGKAPAAASSGGGAGGGSASSGRAEATLAIADLAGSERARASGTVRAGKAAALAETGAVNKSLSALSNVMMALAAQDKFVPFRDSALTRCLQPYLSGRSRTVLLVAVSPGAKHAGLTLRALEFGARVSMVRG</sequence>
<dbReference type="AlphaFoldDB" id="A0A5A8DYL5"/>
<feature type="binding site" evidence="1">
    <location>
        <begin position="590"/>
        <end position="597"/>
    </location>
    <ligand>
        <name>ATP</name>
        <dbReference type="ChEBI" id="CHEBI:30616"/>
    </ligand>
</feature>
<dbReference type="Pfam" id="PF10189">
    <property type="entry name" value="Ints3_N"/>
    <property type="match status" value="1"/>
</dbReference>
<organism evidence="5 6">
    <name type="scientific">Cafeteria roenbergensis</name>
    <name type="common">Marine flagellate</name>
    <dbReference type="NCBI Taxonomy" id="33653"/>
    <lineage>
        <taxon>Eukaryota</taxon>
        <taxon>Sar</taxon>
        <taxon>Stramenopiles</taxon>
        <taxon>Bigyra</taxon>
        <taxon>Opalozoa</taxon>
        <taxon>Bicosoecida</taxon>
        <taxon>Cafeteriaceae</taxon>
        <taxon>Cafeteria</taxon>
    </lineage>
</organism>
<feature type="compositionally biased region" description="Gly residues" evidence="3">
    <location>
        <begin position="782"/>
        <end position="791"/>
    </location>
</feature>
<dbReference type="Gene3D" id="3.40.850.10">
    <property type="entry name" value="Kinesin motor domain"/>
    <property type="match status" value="1"/>
</dbReference>
<gene>
    <name evidence="5" type="ORF">FNF28_01354</name>
</gene>
<dbReference type="GO" id="GO:0008017">
    <property type="term" value="F:microtubule binding"/>
    <property type="evidence" value="ECO:0007669"/>
    <property type="project" value="InterPro"/>
</dbReference>
<keyword evidence="2" id="KW-0175">Coiled coil</keyword>
<reference evidence="5 6" key="1">
    <citation type="submission" date="2019-07" db="EMBL/GenBank/DDBJ databases">
        <title>Genomes of Cafeteria roenbergensis.</title>
        <authorList>
            <person name="Fischer M.G."/>
            <person name="Hackl T."/>
            <person name="Roman M."/>
        </authorList>
    </citation>
    <scope>NUCLEOTIDE SEQUENCE [LARGE SCALE GENOMIC DNA]</scope>
    <source>
        <strain evidence="5 6">RCC970-E3</strain>
    </source>
</reference>
<accession>A0A5A8DYL5</accession>
<evidence type="ECO:0000313" key="5">
    <source>
        <dbReference type="EMBL" id="KAA0170592.1"/>
    </source>
</evidence>
<dbReference type="GO" id="GO:0005871">
    <property type="term" value="C:kinesin complex"/>
    <property type="evidence" value="ECO:0007669"/>
    <property type="project" value="TreeGrafter"/>
</dbReference>
<proteinExistence type="inferred from homology"/>
<dbReference type="GO" id="GO:0003777">
    <property type="term" value="F:microtubule motor activity"/>
    <property type="evidence" value="ECO:0007669"/>
    <property type="project" value="InterPro"/>
</dbReference>
<dbReference type="GO" id="GO:0016887">
    <property type="term" value="F:ATP hydrolysis activity"/>
    <property type="evidence" value="ECO:0007669"/>
    <property type="project" value="TreeGrafter"/>
</dbReference>
<dbReference type="PANTHER" id="PTHR24115">
    <property type="entry name" value="KINESIN-RELATED"/>
    <property type="match status" value="1"/>
</dbReference>
<dbReference type="GO" id="GO:0007018">
    <property type="term" value="P:microtubule-based movement"/>
    <property type="evidence" value="ECO:0007669"/>
    <property type="project" value="InterPro"/>
</dbReference>
<evidence type="ECO:0000256" key="2">
    <source>
        <dbReference type="SAM" id="Coils"/>
    </source>
</evidence>
<keyword evidence="1" id="KW-0505">Motor protein</keyword>
<dbReference type="InterPro" id="IPR027417">
    <property type="entry name" value="P-loop_NTPase"/>
</dbReference>
<dbReference type="Pfam" id="PF00225">
    <property type="entry name" value="Kinesin"/>
    <property type="match status" value="1"/>
</dbReference>
<evidence type="ECO:0000256" key="1">
    <source>
        <dbReference type="PROSITE-ProRule" id="PRU00283"/>
    </source>
</evidence>
<feature type="region of interest" description="Disordered" evidence="3">
    <location>
        <begin position="763"/>
        <end position="793"/>
    </location>
</feature>
<dbReference type="PROSITE" id="PS50067">
    <property type="entry name" value="KINESIN_MOTOR_2"/>
    <property type="match status" value="1"/>
</dbReference>
<keyword evidence="1" id="KW-0547">Nucleotide-binding</keyword>
<keyword evidence="1" id="KW-0067">ATP-binding</keyword>
<dbReference type="PANTHER" id="PTHR24115:SF578">
    <property type="entry name" value="KINESIN-LIKE PROTEIN KIFC1"/>
    <property type="match status" value="1"/>
</dbReference>
<dbReference type="InterPro" id="IPR001752">
    <property type="entry name" value="Kinesin_motor_dom"/>
</dbReference>
<dbReference type="EMBL" id="VLTL01000012">
    <property type="protein sequence ID" value="KAA0170592.1"/>
    <property type="molecule type" value="Genomic_DNA"/>
</dbReference>
<comment type="similarity">
    <text evidence="1">Belongs to the TRAFAC class myosin-kinesin ATPase superfamily. Kinesin family.</text>
</comment>
<dbReference type="GO" id="GO:0005524">
    <property type="term" value="F:ATP binding"/>
    <property type="evidence" value="ECO:0007669"/>
    <property type="project" value="UniProtKB-UniRule"/>
</dbReference>
<feature type="domain" description="Kinesin motor" evidence="4">
    <location>
        <begin position="465"/>
        <end position="902"/>
    </location>
</feature>
<evidence type="ECO:0000256" key="3">
    <source>
        <dbReference type="SAM" id="MobiDB-lite"/>
    </source>
</evidence>
<dbReference type="InterPro" id="IPR036961">
    <property type="entry name" value="Kinesin_motor_dom_sf"/>
</dbReference>
<evidence type="ECO:0000313" key="6">
    <source>
        <dbReference type="Proteomes" id="UP000324907"/>
    </source>
</evidence>
<name>A0A5A8DYL5_CAFRO</name>
<feature type="coiled-coil region" evidence="2">
    <location>
        <begin position="389"/>
        <end position="437"/>
    </location>
</feature>
<comment type="caution">
    <text evidence="5">The sequence shown here is derived from an EMBL/GenBank/DDBJ whole genome shotgun (WGS) entry which is preliminary data.</text>
</comment>